<dbReference type="RefSeq" id="WP_347605415.1">
    <property type="nucleotide sequence ID" value="NZ_JBDPZC010000001.1"/>
</dbReference>
<dbReference type="Pfam" id="PF04965">
    <property type="entry name" value="GPW_gp25"/>
    <property type="match status" value="1"/>
</dbReference>
<dbReference type="SUPFAM" id="SSF160719">
    <property type="entry name" value="gpW/gp25-like"/>
    <property type="match status" value="1"/>
</dbReference>
<keyword evidence="3" id="KW-1185">Reference proteome</keyword>
<evidence type="ECO:0000313" key="2">
    <source>
        <dbReference type="EMBL" id="MEO3711525.1"/>
    </source>
</evidence>
<dbReference type="PANTHER" id="PTHR38595">
    <property type="entry name" value="CYTOPLASMIC PROTEIN-RELATED"/>
    <property type="match status" value="1"/>
</dbReference>
<accession>A0ABV0G906</accession>
<reference evidence="2 3" key="1">
    <citation type="submission" date="2024-05" db="EMBL/GenBank/DDBJ databases">
        <title>Roseateles sp. 2.12 16S ribosomal RNA gene Genome sequencing and assembly.</title>
        <authorList>
            <person name="Woo H."/>
        </authorList>
    </citation>
    <scope>NUCLEOTIDE SEQUENCE [LARGE SCALE GENOMIC DNA]</scope>
    <source>
        <strain evidence="2 3">2.12</strain>
    </source>
</reference>
<sequence length="169" mass="18789">MAALRPSLLDRLLDTEPVQAGLQQLQSLARIKQGVARDLEILLNTRRGLAAEQLSPYPLASASVLGFGLEDFVSLTLLSPTDRSNICRAIERCIRDHEPRLRALRVQLEVDHSNRHALRFSIHAVLQLHALSEPVNFNAVLSTMTQQYAVRSEGRGHEQLASPVLAHYA</sequence>
<comment type="caution">
    <text evidence="2">The sequence shown here is derived from an EMBL/GenBank/DDBJ whole genome shotgun (WGS) entry which is preliminary data.</text>
</comment>
<evidence type="ECO:0000313" key="3">
    <source>
        <dbReference type="Proteomes" id="UP001462640"/>
    </source>
</evidence>
<dbReference type="Gene3D" id="3.10.450.40">
    <property type="match status" value="1"/>
</dbReference>
<proteinExistence type="predicted"/>
<dbReference type="Proteomes" id="UP001462640">
    <property type="component" value="Unassembled WGS sequence"/>
</dbReference>
<feature type="domain" description="IraD/Gp25-like" evidence="1">
    <location>
        <begin position="31"/>
        <end position="128"/>
    </location>
</feature>
<dbReference type="PANTHER" id="PTHR38595:SF2">
    <property type="entry name" value="TYPE VI SECRETION SYSTEM BASEPLATE SUBUNIT TSSE"/>
    <property type="match status" value="1"/>
</dbReference>
<dbReference type="InterPro" id="IPR053176">
    <property type="entry name" value="T6SS_TssE1-like"/>
</dbReference>
<protein>
    <submittedName>
        <fullName evidence="2">Type VI secretion system baseplate subunit TssE</fullName>
    </submittedName>
</protein>
<dbReference type="InterPro" id="IPR017737">
    <property type="entry name" value="TssE1-like"/>
</dbReference>
<organism evidence="2 3">
    <name type="scientific">Roseateles flavus</name>
    <dbReference type="NCBI Taxonomy" id="3149041"/>
    <lineage>
        <taxon>Bacteria</taxon>
        <taxon>Pseudomonadati</taxon>
        <taxon>Pseudomonadota</taxon>
        <taxon>Betaproteobacteria</taxon>
        <taxon>Burkholderiales</taxon>
        <taxon>Sphaerotilaceae</taxon>
        <taxon>Roseateles</taxon>
    </lineage>
</organism>
<name>A0ABV0G906_9BURK</name>
<evidence type="ECO:0000259" key="1">
    <source>
        <dbReference type="Pfam" id="PF04965"/>
    </source>
</evidence>
<gene>
    <name evidence="2" type="primary">tssE</name>
    <name evidence="2" type="ORF">ABDJ40_01955</name>
</gene>
<dbReference type="InterPro" id="IPR007048">
    <property type="entry name" value="IraD/Gp25-like"/>
</dbReference>
<dbReference type="NCBIfam" id="TIGR03357">
    <property type="entry name" value="VI_zyme"/>
    <property type="match status" value="1"/>
</dbReference>
<dbReference type="EMBL" id="JBDPZC010000001">
    <property type="protein sequence ID" value="MEO3711525.1"/>
    <property type="molecule type" value="Genomic_DNA"/>
</dbReference>